<sequence>MPRERRDLGPASVKIPKRGTSPTAIKLPAALYKQARRRRARVKIIFYVQSEQKLPPKKKLFAFHCWILPNIPFIRLVALYRGLKSPLLGINPSIRLAVQGELYKREEYVSFVKSSRKRGDAPVLTLELYNFLENRHEGFPQLKFGARGGPTPLINFVPSCPRYDERYPRPRFFTLPSPLFSRHTSVTGERMCENSSEGRSLDLGRIRL</sequence>
<feature type="region of interest" description="Disordered" evidence="1">
    <location>
        <begin position="1"/>
        <end position="20"/>
    </location>
</feature>
<dbReference type="EMBL" id="BGZK01000267">
    <property type="protein sequence ID" value="GBP32928.1"/>
    <property type="molecule type" value="Genomic_DNA"/>
</dbReference>
<evidence type="ECO:0000313" key="2">
    <source>
        <dbReference type="EMBL" id="GBP32928.1"/>
    </source>
</evidence>
<organism evidence="2 3">
    <name type="scientific">Eumeta variegata</name>
    <name type="common">Bagworm moth</name>
    <name type="synonym">Eumeta japonica</name>
    <dbReference type="NCBI Taxonomy" id="151549"/>
    <lineage>
        <taxon>Eukaryota</taxon>
        <taxon>Metazoa</taxon>
        <taxon>Ecdysozoa</taxon>
        <taxon>Arthropoda</taxon>
        <taxon>Hexapoda</taxon>
        <taxon>Insecta</taxon>
        <taxon>Pterygota</taxon>
        <taxon>Neoptera</taxon>
        <taxon>Endopterygota</taxon>
        <taxon>Lepidoptera</taxon>
        <taxon>Glossata</taxon>
        <taxon>Ditrysia</taxon>
        <taxon>Tineoidea</taxon>
        <taxon>Psychidae</taxon>
        <taxon>Oiketicinae</taxon>
        <taxon>Eumeta</taxon>
    </lineage>
</organism>
<proteinExistence type="predicted"/>
<keyword evidence="3" id="KW-1185">Reference proteome</keyword>
<protein>
    <submittedName>
        <fullName evidence="2">Uncharacterized protein</fullName>
    </submittedName>
</protein>
<gene>
    <name evidence="2" type="ORF">EVAR_20105_1</name>
</gene>
<name>A0A4C1V286_EUMVA</name>
<accession>A0A4C1V286</accession>
<evidence type="ECO:0000313" key="3">
    <source>
        <dbReference type="Proteomes" id="UP000299102"/>
    </source>
</evidence>
<comment type="caution">
    <text evidence="2">The sequence shown here is derived from an EMBL/GenBank/DDBJ whole genome shotgun (WGS) entry which is preliminary data.</text>
</comment>
<dbReference type="Proteomes" id="UP000299102">
    <property type="component" value="Unassembled WGS sequence"/>
</dbReference>
<evidence type="ECO:0000256" key="1">
    <source>
        <dbReference type="SAM" id="MobiDB-lite"/>
    </source>
</evidence>
<dbReference type="AlphaFoldDB" id="A0A4C1V286"/>
<reference evidence="2 3" key="1">
    <citation type="journal article" date="2019" name="Commun. Biol.">
        <title>The bagworm genome reveals a unique fibroin gene that provides high tensile strength.</title>
        <authorList>
            <person name="Kono N."/>
            <person name="Nakamura H."/>
            <person name="Ohtoshi R."/>
            <person name="Tomita M."/>
            <person name="Numata K."/>
            <person name="Arakawa K."/>
        </authorList>
    </citation>
    <scope>NUCLEOTIDE SEQUENCE [LARGE SCALE GENOMIC DNA]</scope>
</reference>